<dbReference type="SUPFAM" id="SSF56112">
    <property type="entry name" value="Protein kinase-like (PK-like)"/>
    <property type="match status" value="1"/>
</dbReference>
<dbReference type="Gene3D" id="2.10.60.10">
    <property type="entry name" value="CD59"/>
    <property type="match status" value="1"/>
</dbReference>
<dbReference type="InterPro" id="IPR020635">
    <property type="entry name" value="Tyr_kinase_cat_dom"/>
</dbReference>
<evidence type="ECO:0000256" key="2">
    <source>
        <dbReference type="ARBA" id="ARBA00022692"/>
    </source>
</evidence>
<dbReference type="PROSITE" id="PS00109">
    <property type="entry name" value="PROTEIN_KINASE_TYR"/>
    <property type="match status" value="1"/>
</dbReference>
<keyword evidence="8" id="KW-0675">Receptor</keyword>
<dbReference type="SUPFAM" id="SSF56436">
    <property type="entry name" value="C-type lectin-like"/>
    <property type="match status" value="2"/>
</dbReference>
<evidence type="ECO:0000256" key="10">
    <source>
        <dbReference type="SAM" id="Phobius"/>
    </source>
</evidence>
<dbReference type="PANTHER" id="PTHR24416">
    <property type="entry name" value="TYROSINE-PROTEIN KINASE RECEPTOR"/>
    <property type="match status" value="1"/>
</dbReference>
<keyword evidence="4" id="KW-0547">Nucleotide-binding</keyword>
<dbReference type="Pfam" id="PF07714">
    <property type="entry name" value="PK_Tyr_Ser-Thr"/>
    <property type="match status" value="2"/>
</dbReference>
<dbReference type="InterPro" id="IPR000719">
    <property type="entry name" value="Prot_kinase_dom"/>
</dbReference>
<reference evidence="13 14" key="1">
    <citation type="submission" date="2022-05" db="EMBL/GenBank/DDBJ databases">
        <authorList>
            <consortium name="Genoscope - CEA"/>
            <person name="William W."/>
        </authorList>
    </citation>
    <scope>NUCLEOTIDE SEQUENCE [LARGE SCALE GENOMIC DNA]</scope>
</reference>
<dbReference type="CDD" id="cd00037">
    <property type="entry name" value="CLECT"/>
    <property type="match status" value="2"/>
</dbReference>
<evidence type="ECO:0000259" key="12">
    <source>
        <dbReference type="PROSITE" id="PS50041"/>
    </source>
</evidence>
<evidence type="ECO:0000256" key="4">
    <source>
        <dbReference type="ARBA" id="ARBA00022741"/>
    </source>
</evidence>
<evidence type="ECO:0000259" key="11">
    <source>
        <dbReference type="PROSITE" id="PS50011"/>
    </source>
</evidence>
<keyword evidence="14" id="KW-1185">Reference proteome</keyword>
<comment type="caution">
    <text evidence="13">The sequence shown here is derived from an EMBL/GenBank/DDBJ whole genome shotgun (WGS) entry which is preliminary data.</text>
</comment>
<evidence type="ECO:0000256" key="1">
    <source>
        <dbReference type="ARBA" id="ARBA00004370"/>
    </source>
</evidence>
<feature type="transmembrane region" description="Helical" evidence="10">
    <location>
        <begin position="462"/>
        <end position="485"/>
    </location>
</feature>
<feature type="region of interest" description="Disordered" evidence="9">
    <location>
        <begin position="696"/>
        <end position="731"/>
    </location>
</feature>
<feature type="transmembrane region" description="Helical" evidence="10">
    <location>
        <begin position="100"/>
        <end position="125"/>
    </location>
</feature>
<evidence type="ECO:0000256" key="3">
    <source>
        <dbReference type="ARBA" id="ARBA00022729"/>
    </source>
</evidence>
<feature type="compositionally biased region" description="Polar residues" evidence="9">
    <location>
        <begin position="696"/>
        <end position="707"/>
    </location>
</feature>
<dbReference type="InterPro" id="IPR045860">
    <property type="entry name" value="Snake_toxin-like_sf"/>
</dbReference>
<dbReference type="PROSITE" id="PS50011">
    <property type="entry name" value="PROTEIN_KINASE_DOM"/>
    <property type="match status" value="1"/>
</dbReference>
<dbReference type="PROSITE" id="PS50041">
    <property type="entry name" value="C_TYPE_LECTIN_2"/>
    <property type="match status" value="1"/>
</dbReference>
<dbReference type="SMART" id="SM00219">
    <property type="entry name" value="TyrKc"/>
    <property type="match status" value="1"/>
</dbReference>
<evidence type="ECO:0000256" key="8">
    <source>
        <dbReference type="ARBA" id="ARBA00023170"/>
    </source>
</evidence>
<dbReference type="InterPro" id="IPR008266">
    <property type="entry name" value="Tyr_kinase_AS"/>
</dbReference>
<proteinExistence type="predicted"/>
<dbReference type="Proteomes" id="UP001159405">
    <property type="component" value="Unassembled WGS sequence"/>
</dbReference>
<evidence type="ECO:0000256" key="6">
    <source>
        <dbReference type="ARBA" id="ARBA00022989"/>
    </source>
</evidence>
<gene>
    <name evidence="13" type="ORF">PLOB_00032141</name>
</gene>
<dbReference type="InterPro" id="IPR001304">
    <property type="entry name" value="C-type_lectin-like"/>
</dbReference>
<feature type="region of interest" description="Disordered" evidence="9">
    <location>
        <begin position="1"/>
        <end position="24"/>
    </location>
</feature>
<dbReference type="Gene3D" id="3.30.200.20">
    <property type="entry name" value="Phosphorylase Kinase, domain 1"/>
    <property type="match status" value="1"/>
</dbReference>
<dbReference type="Gene3D" id="3.10.100.10">
    <property type="entry name" value="Mannose-Binding Protein A, subunit A"/>
    <property type="match status" value="2"/>
</dbReference>
<keyword evidence="2 10" id="KW-0812">Transmembrane</keyword>
<comment type="subcellular location">
    <subcellularLocation>
        <location evidence="1">Membrane</location>
    </subcellularLocation>
</comment>
<keyword evidence="7 10" id="KW-0472">Membrane</keyword>
<dbReference type="EMBL" id="CALNXK010000413">
    <property type="protein sequence ID" value="CAH3185141.1"/>
    <property type="molecule type" value="Genomic_DNA"/>
</dbReference>
<dbReference type="InterPro" id="IPR001245">
    <property type="entry name" value="Ser-Thr/Tyr_kinase_cat_dom"/>
</dbReference>
<evidence type="ECO:0000256" key="7">
    <source>
        <dbReference type="ARBA" id="ARBA00023136"/>
    </source>
</evidence>
<name>A0ABN8S336_9CNID</name>
<dbReference type="InterPro" id="IPR016186">
    <property type="entry name" value="C-type_lectin-like/link_sf"/>
</dbReference>
<dbReference type="InterPro" id="IPR050122">
    <property type="entry name" value="RTK"/>
</dbReference>
<dbReference type="Pfam" id="PF00059">
    <property type="entry name" value="Lectin_C"/>
    <property type="match status" value="1"/>
</dbReference>
<dbReference type="InterPro" id="IPR016187">
    <property type="entry name" value="CTDL_fold"/>
</dbReference>
<protein>
    <submittedName>
        <fullName evidence="13">Uncharacterized protein</fullName>
    </submittedName>
</protein>
<keyword evidence="6 10" id="KW-1133">Transmembrane helix</keyword>
<feature type="domain" description="Protein kinase" evidence="11">
    <location>
        <begin position="516"/>
        <end position="1064"/>
    </location>
</feature>
<keyword evidence="5" id="KW-0067">ATP-binding</keyword>
<dbReference type="SMART" id="SM00034">
    <property type="entry name" value="CLECT"/>
    <property type="match status" value="2"/>
</dbReference>
<dbReference type="SUPFAM" id="SSF57302">
    <property type="entry name" value="Snake toxin-like"/>
    <property type="match status" value="1"/>
</dbReference>
<dbReference type="Gene3D" id="1.10.510.10">
    <property type="entry name" value="Transferase(Phosphotransferase) domain 1"/>
    <property type="match status" value="1"/>
</dbReference>
<evidence type="ECO:0000313" key="14">
    <source>
        <dbReference type="Proteomes" id="UP001159405"/>
    </source>
</evidence>
<feature type="domain" description="C-type lectin" evidence="12">
    <location>
        <begin position="143"/>
        <end position="266"/>
    </location>
</feature>
<dbReference type="CDD" id="cd00117">
    <property type="entry name" value="TFP"/>
    <property type="match status" value="1"/>
</dbReference>
<feature type="compositionally biased region" description="Basic and acidic residues" evidence="9">
    <location>
        <begin position="709"/>
        <end position="723"/>
    </location>
</feature>
<evidence type="ECO:0000256" key="5">
    <source>
        <dbReference type="ARBA" id="ARBA00022840"/>
    </source>
</evidence>
<evidence type="ECO:0000256" key="9">
    <source>
        <dbReference type="SAM" id="MobiDB-lite"/>
    </source>
</evidence>
<dbReference type="InterPro" id="IPR011009">
    <property type="entry name" value="Kinase-like_dom_sf"/>
</dbReference>
<sequence length="1085" mass="123543">MERVKTKIRSSSVSNDEGADPTQILPPKRGLKLASLNTNKLTTHIDELRVLLANNDTDVLSINETKLIKNAGDDEVHISGYDIIRCDRIVKGGGGLDNSFFSILLGLLAYIMTQIGLFLLLLLAITMSQAGRHLTCPQDWIEFENSCYKVMDSFGYSREFSWSRALSVCYGFGGYLVSVANKKEMDFVRSISPKITDSSAWIGLVYYFQKNEYLWSNGQPFNCSFSVESRWLCMKITVREDKCGEIFRNDLSLTECCKKKKYFICEREKGPLACSSDWHLSGSSCYKEIYKKSTWKDAQKACFDFGGGLVKIDNYYQHLFLIRFLEISGVKKEGIDYVWVDNTGNSSKCRRMKTHTGTIEEPDNCDGLYMHYVCERPAASTISSINCYQNPNNDSSVPIKIKCSFPENLCFKFDKKTEDNKQVTIQGCISADQCRQFDDQHLQCCEGDLCNNVIETTTPNKVIYISLGVTSAILLLSVAIFVWCYRKRKAKSIERSPYSQDEITPPDKWEILPEQIDFEEELGRGEFGVVYKATFSKSDEMEALVTETSKWPVSSMKPKAPQVVAVKVLHDNPSEAQKAEFTFEIEQMKLLGSHKNVVSMVGCCTLQEKMFLVIEYVPCGDLLTWLRRRRKKIKELQATERSYADKEVLKDQGETRDQVGLFLNLFISTQVSKLAKKQIKQAEKIQLNMEITPLLQDNSEDTASTSYHLGDKESKPAKDRTKQEQQTNENMELTLLSEEIINDEVRQELASTLQGHLKGQESKISTKAKEKKTRVTMEMASLLQDDVEQDMASATHDLSDQSLADEYEVKEDQHSIHQDQEDIAVCPQQSNKDAVLEVIPSTSTEVDDEEFKVTDKELLTRPSASLGKNQASAMPLSIENVEESDEDPCDVEENFSTKQLFSLAWQIAKGMNYLAENNLVHRDLAARNILVGHDNQIKVSDFGLMRQIYEDVNSSTKSKKLPVKWMAPESLYQGVYTTKSDVWSFGVVLWEMATLGGVPYPTLTNSELYRLLGTGYRMERPDMCSDDVYELITECWNEDPYIRPSFYRLIEKMEAIMERDAPYLHVNKHDEDRPYYNVPPEASDD</sequence>
<organism evidence="13 14">
    <name type="scientific">Porites lobata</name>
    <dbReference type="NCBI Taxonomy" id="104759"/>
    <lineage>
        <taxon>Eukaryota</taxon>
        <taxon>Metazoa</taxon>
        <taxon>Cnidaria</taxon>
        <taxon>Anthozoa</taxon>
        <taxon>Hexacorallia</taxon>
        <taxon>Scleractinia</taxon>
        <taxon>Fungiina</taxon>
        <taxon>Poritidae</taxon>
        <taxon>Porites</taxon>
    </lineage>
</organism>
<keyword evidence="3" id="KW-0732">Signal</keyword>
<evidence type="ECO:0000313" key="13">
    <source>
        <dbReference type="EMBL" id="CAH3185141.1"/>
    </source>
</evidence>
<dbReference type="PANTHER" id="PTHR24416:SF550">
    <property type="entry name" value="FIBROBLAST GROWTH FACTOR RECEPTOR HOMOLOG 1-RELATED"/>
    <property type="match status" value="1"/>
</dbReference>
<dbReference type="CDD" id="cd00192">
    <property type="entry name" value="PTKc"/>
    <property type="match status" value="1"/>
</dbReference>
<accession>A0ABN8S336</accession>